<accession>A0A101FJX0</accession>
<evidence type="ECO:0000256" key="8">
    <source>
        <dbReference type="SAM" id="Phobius"/>
    </source>
</evidence>
<dbReference type="AlphaFoldDB" id="A0A101FJX0"/>
<evidence type="ECO:0000313" key="11">
    <source>
        <dbReference type="Proteomes" id="UP000257240"/>
    </source>
</evidence>
<reference evidence="10 11" key="1">
    <citation type="journal article" date="2018" name="Nat. Biotechnol.">
        <title>A standardized bacterial taxonomy based on genome phylogeny substantially revises the tree of life.</title>
        <authorList>
            <person name="Parks D.H."/>
            <person name="Chuvochina M."/>
            <person name="Waite D.W."/>
            <person name="Rinke C."/>
            <person name="Skarshewski A."/>
            <person name="Chaumeil P.A."/>
            <person name="Hugenholtz P."/>
        </authorList>
    </citation>
    <scope>NUCLEOTIDE SEQUENCE [LARGE SCALE GENOMIC DNA]</scope>
    <source>
        <strain evidence="10">UBA12529</strain>
    </source>
</reference>
<dbReference type="EMBL" id="DLVE01000052">
    <property type="protein sequence ID" value="HAA83911.1"/>
    <property type="molecule type" value="Genomic_DNA"/>
</dbReference>
<feature type="transmembrane region" description="Helical" evidence="8">
    <location>
        <begin position="332"/>
        <end position="355"/>
    </location>
</feature>
<name>A0A101FJX0_9BACT</name>
<proteinExistence type="predicted"/>
<dbReference type="Proteomes" id="UP000257240">
    <property type="component" value="Unassembled WGS sequence"/>
</dbReference>
<feature type="transmembrane region" description="Helical" evidence="8">
    <location>
        <begin position="179"/>
        <end position="210"/>
    </location>
</feature>
<keyword evidence="6 8" id="KW-1133">Transmembrane helix</keyword>
<feature type="transmembrane region" description="Helical" evidence="8">
    <location>
        <begin position="151"/>
        <end position="167"/>
    </location>
</feature>
<feature type="transmembrane region" description="Helical" evidence="8">
    <location>
        <begin position="91"/>
        <end position="109"/>
    </location>
</feature>
<feature type="transmembrane region" description="Helical" evidence="8">
    <location>
        <begin position="306"/>
        <end position="326"/>
    </location>
</feature>
<keyword evidence="3" id="KW-0328">Glycosyltransferase</keyword>
<dbReference type="GO" id="GO:0009103">
    <property type="term" value="P:lipopolysaccharide biosynthetic process"/>
    <property type="evidence" value="ECO:0007669"/>
    <property type="project" value="UniProtKB-ARBA"/>
</dbReference>
<organism evidence="10 11">
    <name type="scientific">Thermodesulfobacterium commune</name>
    <dbReference type="NCBI Taxonomy" id="1741"/>
    <lineage>
        <taxon>Bacteria</taxon>
        <taxon>Pseudomonadati</taxon>
        <taxon>Thermodesulfobacteriota</taxon>
        <taxon>Thermodesulfobacteria</taxon>
        <taxon>Thermodesulfobacteriales</taxon>
        <taxon>Thermodesulfobacteriaceae</taxon>
        <taxon>Thermodesulfobacterium</taxon>
    </lineage>
</organism>
<dbReference type="RefSeq" id="WP_273011886.1">
    <property type="nucleotide sequence ID" value="NZ_DAINLL010000001.1"/>
</dbReference>
<protein>
    <recommendedName>
        <fullName evidence="9">Glycosyltransferase RgtA/B/C/D-like domain-containing protein</fullName>
    </recommendedName>
</protein>
<evidence type="ECO:0000259" key="9">
    <source>
        <dbReference type="Pfam" id="PF13231"/>
    </source>
</evidence>
<dbReference type="GO" id="GO:0005886">
    <property type="term" value="C:plasma membrane"/>
    <property type="evidence" value="ECO:0007669"/>
    <property type="project" value="UniProtKB-SubCell"/>
</dbReference>
<comment type="caution">
    <text evidence="10">The sequence shown here is derived from an EMBL/GenBank/DDBJ whole genome shotgun (WGS) entry which is preliminary data.</text>
</comment>
<feature type="transmembrane region" description="Helical" evidence="8">
    <location>
        <begin position="425"/>
        <end position="446"/>
    </location>
</feature>
<dbReference type="InterPro" id="IPR038731">
    <property type="entry name" value="RgtA/B/C-like"/>
</dbReference>
<feature type="transmembrane region" description="Helical" evidence="8">
    <location>
        <begin position="367"/>
        <end position="387"/>
    </location>
</feature>
<feature type="transmembrane region" description="Helical" evidence="8">
    <location>
        <begin position="121"/>
        <end position="139"/>
    </location>
</feature>
<feature type="domain" description="Glycosyltransferase RgtA/B/C/D-like" evidence="9">
    <location>
        <begin position="64"/>
        <end position="236"/>
    </location>
</feature>
<sequence>MKNKAFFIKIVLFLIAFGGALYFPFIGEKEFQGEEGRRVLIALQMLETKEFLFPKLFDTFYFLKPPGYNWFLALWFYLFKDFSEWTARASSAVSLIFTSLVFTWIWIKILKKEEIVEQKNISWVVLGLPGLIFLTTPEVIDKAIRAEIDGFYTFLVSTSLFSWFYFYEIEKRRMVGFVLWGIFTGFAVLTKTFHALLFFYLAWIPYLIYFKRLKELFSIPHFLGIGVTLGIFITWLLVSLGFDITLFKAWLGEYQGAVSGAEVSLTQHFEAFTLGFLIGYAPWIFFFLVLKEKEFFKSFLDKHPNFFRFFLFSLFLFVFSYLFHIFCLGARLRYMLPGVGGLVFVSSTVFLYLILEKQRMISKIGKICIRFLPWFCVFLSLSFLAYLMFKGFYYWEAFLTTILLMSGGIFFGFRFRKEVTYKGVFWFLVFCVFFIKQAYAAFYYSYHKEKFDYFRKAAKNLILTTGKNEVIYLCEETPHHLIYYGKYRYQALDFIYLKNCNPDVVSKLKDRWILISKERFESLGFKEKEFSELRVLPVRKKLYFLVKNY</sequence>
<keyword evidence="4" id="KW-0808">Transferase</keyword>
<keyword evidence="2" id="KW-1003">Cell membrane</keyword>
<dbReference type="InterPro" id="IPR050297">
    <property type="entry name" value="LipidA_mod_glycosyltrf_83"/>
</dbReference>
<evidence type="ECO:0000256" key="7">
    <source>
        <dbReference type="ARBA" id="ARBA00023136"/>
    </source>
</evidence>
<dbReference type="PANTHER" id="PTHR33908:SF11">
    <property type="entry name" value="MEMBRANE PROTEIN"/>
    <property type="match status" value="1"/>
</dbReference>
<dbReference type="PANTHER" id="PTHR33908">
    <property type="entry name" value="MANNOSYLTRANSFERASE YKCB-RELATED"/>
    <property type="match status" value="1"/>
</dbReference>
<gene>
    <name evidence="10" type="ORF">DCE01_03905</name>
</gene>
<comment type="subcellular location">
    <subcellularLocation>
        <location evidence="1">Cell membrane</location>
        <topology evidence="1">Multi-pass membrane protein</topology>
    </subcellularLocation>
</comment>
<keyword evidence="5 8" id="KW-0812">Transmembrane</keyword>
<evidence type="ECO:0000256" key="1">
    <source>
        <dbReference type="ARBA" id="ARBA00004651"/>
    </source>
</evidence>
<evidence type="ECO:0000313" key="10">
    <source>
        <dbReference type="EMBL" id="HAA83911.1"/>
    </source>
</evidence>
<feature type="transmembrane region" description="Helical" evidence="8">
    <location>
        <begin position="7"/>
        <end position="26"/>
    </location>
</feature>
<evidence type="ECO:0000256" key="3">
    <source>
        <dbReference type="ARBA" id="ARBA00022676"/>
    </source>
</evidence>
<evidence type="ECO:0000256" key="6">
    <source>
        <dbReference type="ARBA" id="ARBA00022989"/>
    </source>
</evidence>
<evidence type="ECO:0000256" key="5">
    <source>
        <dbReference type="ARBA" id="ARBA00022692"/>
    </source>
</evidence>
<evidence type="ECO:0000256" key="2">
    <source>
        <dbReference type="ARBA" id="ARBA00022475"/>
    </source>
</evidence>
<feature type="transmembrane region" description="Helical" evidence="8">
    <location>
        <begin position="393"/>
        <end position="413"/>
    </location>
</feature>
<dbReference type="GO" id="GO:0016763">
    <property type="term" value="F:pentosyltransferase activity"/>
    <property type="evidence" value="ECO:0007669"/>
    <property type="project" value="TreeGrafter"/>
</dbReference>
<keyword evidence="7 8" id="KW-0472">Membrane</keyword>
<dbReference type="Pfam" id="PF13231">
    <property type="entry name" value="PMT_2"/>
    <property type="match status" value="1"/>
</dbReference>
<feature type="transmembrane region" description="Helical" evidence="8">
    <location>
        <begin position="271"/>
        <end position="290"/>
    </location>
</feature>
<evidence type="ECO:0000256" key="4">
    <source>
        <dbReference type="ARBA" id="ARBA00022679"/>
    </source>
</evidence>
<feature type="transmembrane region" description="Helical" evidence="8">
    <location>
        <begin position="222"/>
        <end position="251"/>
    </location>
</feature>